<dbReference type="EMBL" id="LR796916">
    <property type="protein sequence ID" value="CAB4175650.1"/>
    <property type="molecule type" value="Genomic_DNA"/>
</dbReference>
<evidence type="ECO:0000313" key="1">
    <source>
        <dbReference type="EMBL" id="CAB4175650.1"/>
    </source>
</evidence>
<reference evidence="2" key="1">
    <citation type="submission" date="2020-05" db="EMBL/GenBank/DDBJ databases">
        <authorList>
            <person name="Chiriac C."/>
            <person name="Salcher M."/>
            <person name="Ghai R."/>
            <person name="Kavagutti S V."/>
        </authorList>
    </citation>
    <scope>NUCLEOTIDE SEQUENCE</scope>
</reference>
<protein>
    <submittedName>
        <fullName evidence="2">Uncharacterized protein</fullName>
    </submittedName>
</protein>
<name>A0A6J5RJV7_9CAUD</name>
<evidence type="ECO:0000313" key="2">
    <source>
        <dbReference type="EMBL" id="CAB4193891.1"/>
    </source>
</evidence>
<organism evidence="2">
    <name type="scientific">uncultured Caudovirales phage</name>
    <dbReference type="NCBI Taxonomy" id="2100421"/>
    <lineage>
        <taxon>Viruses</taxon>
        <taxon>Duplodnaviria</taxon>
        <taxon>Heunggongvirae</taxon>
        <taxon>Uroviricota</taxon>
        <taxon>Caudoviricetes</taxon>
        <taxon>Peduoviridae</taxon>
        <taxon>Maltschvirus</taxon>
        <taxon>Maltschvirus maltsch</taxon>
    </lineage>
</organism>
<sequence length="160" mass="18189">MTKNKHIYNYSDFLIEQDMMGGAPAAPAPKKILYHFLFMTGPEDAGNNRRKYPDGSAIIEYPCYSIEDSILKSWIKENIIDSEKDKLHKSELEIRHKNLEDIVKGDRTNIAPDDLPFIEKLKNAVSANLVGRPEPDISVVFTDGIPTTEDINVTFIKHKK</sequence>
<accession>A0A6J5RJV7</accession>
<dbReference type="EMBL" id="LR797195">
    <property type="protein sequence ID" value="CAB4193891.1"/>
    <property type="molecule type" value="Genomic_DNA"/>
</dbReference>
<proteinExistence type="predicted"/>
<gene>
    <name evidence="2" type="ORF">UFOVP1247_262</name>
    <name evidence="1" type="ORF">UFOVP970_302</name>
</gene>